<name>A0A1B4XEJ1_9GAMM</name>
<keyword evidence="4" id="KW-0249">Electron transport</keyword>
<dbReference type="EMBL" id="AP014879">
    <property type="protein sequence ID" value="BAV33211.1"/>
    <property type="molecule type" value="Genomic_DNA"/>
</dbReference>
<dbReference type="InParanoid" id="A0A1B4XEJ1"/>
<keyword evidence="3" id="KW-0479">Metal-binding</keyword>
<sequence length="703" mass="73224">MKDSAHNFRKLLSWIGVVTMLGLFLLAIPHGDAPAADAKRNVRFDHVKTGFPLTGAHVQIPCETCHVQGTFKGTPKKCETCHTPGSRIQTTTIKPQNHIPTMQPCSQCHSSTASWKVARFTHIGVMPHQCAQCHNNNIATGKPTNHPVTNQPCDTCHRTTTWMSARFTHMDVKPGSCATCHNGSQATGKPGNHIPTSLSCDACHTTGGMFTTSRFNHSATQGVNPGQCATCHNGSFTQWNAQGKHAAHVATTASCDTCHSGFQSFVMAGSTFNHSGVTPGACATCHNGTQATGKPGNHIPTTQSCDACHGTGTTFTTSTFNHSATQGVIAGQCSTCHNGAYTQWNALGKHAAHVATTASCDTCHKNYTSFAGATFNHAGVTPGACATCHNGSQATGKPANHIPTSLSCDACHSAASTFTSSSFNHSATQGVIPGQCSTCHNGAYTQWNALGKHATHVATTASCDTCHTGYVTFAGAGFNHTGVTPGGCATCHNGSQATGKPGNHIPTTLSCDACHSTGGTFTTSTFTHSATQGVIAGQCSTCHNGSFVQWNALGKPANHVATTASCDTCHKNYTSFAGATFSHTGISPGTCSTCHYQGGPGLAAPTNHIPYQSQLLAGASMNCDSCHKSTTSFASQTMNHNGSLGSGSGWCKGCHASGTSYLGTMDKKSLNHYERYQGQTDCSASGCHRPLGSQGTPYSRWTN</sequence>
<dbReference type="Proteomes" id="UP000243180">
    <property type="component" value="Chromosome"/>
</dbReference>
<keyword evidence="2" id="KW-0349">Heme</keyword>
<protein>
    <recommendedName>
        <fullName evidence="6">Class III cytochrome C domain-containing protein</fullName>
    </recommendedName>
</protein>
<dbReference type="GO" id="GO:0009055">
    <property type="term" value="F:electron transfer activity"/>
    <property type="evidence" value="ECO:0007669"/>
    <property type="project" value="InterPro"/>
</dbReference>
<dbReference type="PANTHER" id="PTHR39425:SF1">
    <property type="entry name" value="CYTOCHROME C7-LIKE DOMAIN-CONTAINING PROTEIN"/>
    <property type="match status" value="1"/>
</dbReference>
<organism evidence="7 8">
    <name type="scientific">Sulfuricaulis limicola</name>
    <dbReference type="NCBI Taxonomy" id="1620215"/>
    <lineage>
        <taxon>Bacteria</taxon>
        <taxon>Pseudomonadati</taxon>
        <taxon>Pseudomonadota</taxon>
        <taxon>Gammaproteobacteria</taxon>
        <taxon>Acidiferrobacterales</taxon>
        <taxon>Acidiferrobacteraceae</taxon>
        <taxon>Sulfuricaulis</taxon>
    </lineage>
</organism>
<proteinExistence type="predicted"/>
<dbReference type="OrthoDB" id="9814800at2"/>
<dbReference type="InterPro" id="IPR020942">
    <property type="entry name" value="Cyt_c_III_dom"/>
</dbReference>
<dbReference type="KEGG" id="slim:SCL_0891"/>
<dbReference type="Gene3D" id="3.90.10.10">
    <property type="entry name" value="Cytochrome C3"/>
    <property type="match status" value="6"/>
</dbReference>
<evidence type="ECO:0000256" key="5">
    <source>
        <dbReference type="ARBA" id="ARBA00023004"/>
    </source>
</evidence>
<evidence type="ECO:0000313" key="7">
    <source>
        <dbReference type="EMBL" id="BAV33211.1"/>
    </source>
</evidence>
<keyword evidence="8" id="KW-1185">Reference proteome</keyword>
<feature type="domain" description="Class III cytochrome C" evidence="6">
    <location>
        <begin position="37"/>
        <end position="134"/>
    </location>
</feature>
<keyword evidence="1" id="KW-0813">Transport</keyword>
<dbReference type="PANTHER" id="PTHR39425">
    <property type="entry name" value="LIPOPROTEIN CYTOCHROME C"/>
    <property type="match status" value="1"/>
</dbReference>
<dbReference type="GO" id="GO:0020037">
    <property type="term" value="F:heme binding"/>
    <property type="evidence" value="ECO:0007669"/>
    <property type="project" value="InterPro"/>
</dbReference>
<accession>A0A1B4XEJ1</accession>
<evidence type="ECO:0000256" key="1">
    <source>
        <dbReference type="ARBA" id="ARBA00022448"/>
    </source>
</evidence>
<evidence type="ECO:0000256" key="3">
    <source>
        <dbReference type="ARBA" id="ARBA00022723"/>
    </source>
</evidence>
<gene>
    <name evidence="7" type="ORF">SCL_0891</name>
</gene>
<keyword evidence="5" id="KW-0408">Iron</keyword>
<evidence type="ECO:0000259" key="6">
    <source>
        <dbReference type="Pfam" id="PF02085"/>
    </source>
</evidence>
<dbReference type="InterPro" id="IPR036280">
    <property type="entry name" value="Multihaem_cyt_sf"/>
</dbReference>
<dbReference type="SUPFAM" id="SSF48695">
    <property type="entry name" value="Multiheme cytochromes"/>
    <property type="match status" value="3"/>
</dbReference>
<dbReference type="GO" id="GO:0046872">
    <property type="term" value="F:metal ion binding"/>
    <property type="evidence" value="ECO:0007669"/>
    <property type="project" value="UniProtKB-KW"/>
</dbReference>
<evidence type="ECO:0000256" key="2">
    <source>
        <dbReference type="ARBA" id="ARBA00022617"/>
    </source>
</evidence>
<dbReference type="RefSeq" id="WP_148664977.1">
    <property type="nucleotide sequence ID" value="NZ_AP014879.1"/>
</dbReference>
<evidence type="ECO:0000313" key="8">
    <source>
        <dbReference type="Proteomes" id="UP000243180"/>
    </source>
</evidence>
<dbReference type="AlphaFoldDB" id="A0A1B4XEJ1"/>
<dbReference type="Pfam" id="PF02085">
    <property type="entry name" value="Cytochrom_CIII"/>
    <property type="match status" value="1"/>
</dbReference>
<reference evidence="7 8" key="1">
    <citation type="submission" date="2015-05" db="EMBL/GenBank/DDBJ databases">
        <title>Complete genome sequence of a sulfur-oxidizing gammaproteobacterium strain HA5.</title>
        <authorList>
            <person name="Miura A."/>
            <person name="Kojima H."/>
            <person name="Fukui M."/>
        </authorList>
    </citation>
    <scope>NUCLEOTIDE SEQUENCE [LARGE SCALE GENOMIC DNA]</scope>
    <source>
        <strain evidence="7 8">HA5</strain>
    </source>
</reference>
<evidence type="ECO:0000256" key="4">
    <source>
        <dbReference type="ARBA" id="ARBA00022982"/>
    </source>
</evidence>